<reference evidence="2" key="1">
    <citation type="submission" date="2021-12" db="EMBL/GenBank/DDBJ databases">
        <authorList>
            <person name="Criscuolo A."/>
        </authorList>
    </citation>
    <scope>NUCLEOTIDE SEQUENCE</scope>
    <source>
        <strain evidence="2">CIP111894</strain>
    </source>
</reference>
<evidence type="ECO:0008006" key="4">
    <source>
        <dbReference type="Google" id="ProtNLM"/>
    </source>
</evidence>
<keyword evidence="3" id="KW-1185">Reference proteome</keyword>
<name>A0ABN8FPU4_9BACL</name>
<feature type="signal peptide" evidence="1">
    <location>
        <begin position="1"/>
        <end position="22"/>
    </location>
</feature>
<dbReference type="Pfam" id="PF01547">
    <property type="entry name" value="SBP_bac_1"/>
    <property type="match status" value="1"/>
</dbReference>
<evidence type="ECO:0000256" key="1">
    <source>
        <dbReference type="SAM" id="SignalP"/>
    </source>
</evidence>
<dbReference type="Proteomes" id="UP000838749">
    <property type="component" value="Unassembled WGS sequence"/>
</dbReference>
<sequence>MNRFAKNSWLLLMSSLMVVALAGCGAGSSNNAATSSDSGTSAGETAAAPDKKEPVKISYIGAASQLAVGGIKDLIAKWEQKTGNKVDIQAIQDDQYDNLVKAKLSGGGDVDIFFGSYQKYDVPNQLLEISGEGFESRVNDVVLNSLKYSDGKIYAFPYPSQLGSWGVFYNKKVFSDLGLSVPKTIDELNKDLEAIKAAGKTPFYFAAKDGWTMLQHRNAVVGILGGADPQVWDKLNKNEIQWKDIPDFVEQYKQVEDWAKKGYFNKDLFTGTYEKQQQALAKGDAAMVIQGGFIVPEVLKQDPNAQIGFFPLPNKDGSETIALSGGTQVFIAKNSKHPEEAKDLLRFITDKEQAQSALEQAPGISPFKDIDVSDKMPEVMKEVQSFVNTGKIARHGDDAYVVPMPYDDLVAAYMELLAGKITADQFVQYHQDIYAKNAKIAKIPGF</sequence>
<dbReference type="RefSeq" id="WP_234537393.1">
    <property type="nucleotide sequence ID" value="NZ_CAKMAB010000022.1"/>
</dbReference>
<dbReference type="Gene3D" id="3.40.190.10">
    <property type="entry name" value="Periplasmic binding protein-like II"/>
    <property type="match status" value="2"/>
</dbReference>
<evidence type="ECO:0000313" key="3">
    <source>
        <dbReference type="Proteomes" id="UP000838749"/>
    </source>
</evidence>
<comment type="caution">
    <text evidence="2">The sequence shown here is derived from an EMBL/GenBank/DDBJ whole genome shotgun (WGS) entry which is preliminary data.</text>
</comment>
<dbReference type="PROSITE" id="PS51257">
    <property type="entry name" value="PROKAR_LIPOPROTEIN"/>
    <property type="match status" value="1"/>
</dbReference>
<dbReference type="SUPFAM" id="SSF53850">
    <property type="entry name" value="Periplasmic binding protein-like II"/>
    <property type="match status" value="1"/>
</dbReference>
<dbReference type="EMBL" id="CAKMAB010000022">
    <property type="protein sequence ID" value="CAH1057611.1"/>
    <property type="molecule type" value="Genomic_DNA"/>
</dbReference>
<organism evidence="2 3">
    <name type="scientific">Paenibacillus pseudetheri</name>
    <dbReference type="NCBI Taxonomy" id="2897682"/>
    <lineage>
        <taxon>Bacteria</taxon>
        <taxon>Bacillati</taxon>
        <taxon>Bacillota</taxon>
        <taxon>Bacilli</taxon>
        <taxon>Bacillales</taxon>
        <taxon>Paenibacillaceae</taxon>
        <taxon>Paenibacillus</taxon>
    </lineage>
</organism>
<dbReference type="PANTHER" id="PTHR43649">
    <property type="entry name" value="ARABINOSE-BINDING PROTEIN-RELATED"/>
    <property type="match status" value="1"/>
</dbReference>
<dbReference type="InterPro" id="IPR050490">
    <property type="entry name" value="Bact_solute-bd_prot1"/>
</dbReference>
<proteinExistence type="predicted"/>
<evidence type="ECO:0000313" key="2">
    <source>
        <dbReference type="EMBL" id="CAH1057611.1"/>
    </source>
</evidence>
<feature type="chain" id="PRO_5046533871" description="ABC transporter substrate-binding protein" evidence="1">
    <location>
        <begin position="23"/>
        <end position="446"/>
    </location>
</feature>
<dbReference type="InterPro" id="IPR006059">
    <property type="entry name" value="SBP"/>
</dbReference>
<protein>
    <recommendedName>
        <fullName evidence="4">ABC transporter substrate-binding protein</fullName>
    </recommendedName>
</protein>
<keyword evidence="1" id="KW-0732">Signal</keyword>
<gene>
    <name evidence="2" type="ORF">PAECIP111894_03769</name>
</gene>
<accession>A0ABN8FPU4</accession>